<dbReference type="GO" id="GO:0042742">
    <property type="term" value="P:defense response to bacterium"/>
    <property type="evidence" value="ECO:0007669"/>
    <property type="project" value="TreeGrafter"/>
</dbReference>
<dbReference type="EMBL" id="WEIS01091764">
    <property type="protein sequence ID" value="NWI70529.1"/>
    <property type="molecule type" value="Genomic_DNA"/>
</dbReference>
<protein>
    <submittedName>
        <fullName evidence="1">GSDA3 protein</fullName>
    </submittedName>
</protein>
<dbReference type="GO" id="GO:0005546">
    <property type="term" value="F:phosphatidylinositol-4,5-bisphosphate binding"/>
    <property type="evidence" value="ECO:0007669"/>
    <property type="project" value="TreeGrafter"/>
</dbReference>
<feature type="non-terminal residue" evidence="1">
    <location>
        <position position="104"/>
    </location>
</feature>
<name>A0A851DK69_TODME</name>
<dbReference type="GO" id="GO:0070269">
    <property type="term" value="P:pyroptotic inflammatory response"/>
    <property type="evidence" value="ECO:0007669"/>
    <property type="project" value="TreeGrafter"/>
</dbReference>
<keyword evidence="2" id="KW-1185">Reference proteome</keyword>
<gene>
    <name evidence="1" type="primary">Gsdma3</name>
    <name evidence="1" type="ORF">TODMEX_R06135</name>
</gene>
<comment type="caution">
    <text evidence="1">The sequence shown here is derived from an EMBL/GenBank/DDBJ whole genome shotgun (WGS) entry which is preliminary data.</text>
</comment>
<dbReference type="AlphaFoldDB" id="A0A851DK69"/>
<dbReference type="InterPro" id="IPR007677">
    <property type="entry name" value="Gasdermin"/>
</dbReference>
<reference evidence="1" key="1">
    <citation type="submission" date="2019-10" db="EMBL/GenBank/DDBJ databases">
        <title>Bird 10,000 Genomes (B10K) Project - Family phase.</title>
        <authorList>
            <person name="Zhang G."/>
        </authorList>
    </citation>
    <scope>NUCLEOTIDE SEQUENCE</scope>
    <source>
        <strain evidence="1">B10K-DU-002-69</strain>
        <tissue evidence="1">Muscle</tissue>
    </source>
</reference>
<dbReference type="Proteomes" id="UP000660247">
    <property type="component" value="Unassembled WGS sequence"/>
</dbReference>
<dbReference type="PANTHER" id="PTHR16399">
    <property type="entry name" value="GASDERMIN"/>
    <property type="match status" value="1"/>
</dbReference>
<sequence>SAELTEDQLLLLLESLDQKIVPQQLKLVREQAVLEHVEQGKERFGVESSLLPFSPGKEREVTAALLEMSGVTLQEDGSAACREEAFSAVAALYVCLYVLDLLSS</sequence>
<proteinExistence type="predicted"/>
<evidence type="ECO:0000313" key="1">
    <source>
        <dbReference type="EMBL" id="NWI70529.1"/>
    </source>
</evidence>
<accession>A0A851DK69</accession>
<feature type="non-terminal residue" evidence="1">
    <location>
        <position position="1"/>
    </location>
</feature>
<dbReference type="GO" id="GO:0001786">
    <property type="term" value="F:phosphatidylserine binding"/>
    <property type="evidence" value="ECO:0007669"/>
    <property type="project" value="TreeGrafter"/>
</dbReference>
<evidence type="ECO:0000313" key="2">
    <source>
        <dbReference type="Proteomes" id="UP000660247"/>
    </source>
</evidence>
<dbReference type="GO" id="GO:0070273">
    <property type="term" value="F:phosphatidylinositol-4-phosphate binding"/>
    <property type="evidence" value="ECO:0007669"/>
    <property type="project" value="TreeGrafter"/>
</dbReference>
<organism evidence="1 2">
    <name type="scientific">Todus mexicanus</name>
    <name type="common">Puerto Rican tody</name>
    <dbReference type="NCBI Taxonomy" id="135184"/>
    <lineage>
        <taxon>Eukaryota</taxon>
        <taxon>Metazoa</taxon>
        <taxon>Chordata</taxon>
        <taxon>Craniata</taxon>
        <taxon>Vertebrata</taxon>
        <taxon>Euteleostomi</taxon>
        <taxon>Archelosauria</taxon>
        <taxon>Archosauria</taxon>
        <taxon>Dinosauria</taxon>
        <taxon>Saurischia</taxon>
        <taxon>Theropoda</taxon>
        <taxon>Coelurosauria</taxon>
        <taxon>Aves</taxon>
        <taxon>Neognathae</taxon>
        <taxon>Neoaves</taxon>
        <taxon>Telluraves</taxon>
        <taxon>Coraciimorphae</taxon>
        <taxon>Coraciiformes</taxon>
        <taxon>Todidae</taxon>
        <taxon>Todus</taxon>
    </lineage>
</organism>
<dbReference type="OrthoDB" id="9944616at2759"/>
<dbReference type="PANTHER" id="PTHR16399:SF18">
    <property type="entry name" value="GASDERMIN-A"/>
    <property type="match status" value="1"/>
</dbReference>